<dbReference type="InParanoid" id="D6U4H3"/>
<evidence type="ECO:0000313" key="1">
    <source>
        <dbReference type="EMBL" id="EFH81403.1"/>
    </source>
</evidence>
<reference evidence="1 2" key="1">
    <citation type="journal article" date="2011" name="Stand. Genomic Sci.">
        <title>Non-contiguous finished genome sequence and contextual data of the filamentous soil bacterium Ktedonobacter racemifer type strain (SOSP1-21).</title>
        <authorList>
            <person name="Chang Y.J."/>
            <person name="Land M."/>
            <person name="Hauser L."/>
            <person name="Chertkov O."/>
            <person name="Del Rio T.G."/>
            <person name="Nolan M."/>
            <person name="Copeland A."/>
            <person name="Tice H."/>
            <person name="Cheng J.F."/>
            <person name="Lucas S."/>
            <person name="Han C."/>
            <person name="Goodwin L."/>
            <person name="Pitluck S."/>
            <person name="Ivanova N."/>
            <person name="Ovchinikova G."/>
            <person name="Pati A."/>
            <person name="Chen A."/>
            <person name="Palaniappan K."/>
            <person name="Mavromatis K."/>
            <person name="Liolios K."/>
            <person name="Brettin T."/>
            <person name="Fiebig A."/>
            <person name="Rohde M."/>
            <person name="Abt B."/>
            <person name="Goker M."/>
            <person name="Detter J.C."/>
            <person name="Woyke T."/>
            <person name="Bristow J."/>
            <person name="Eisen J.A."/>
            <person name="Markowitz V."/>
            <person name="Hugenholtz P."/>
            <person name="Kyrpides N.C."/>
            <person name="Klenk H.P."/>
            <person name="Lapidus A."/>
        </authorList>
    </citation>
    <scope>NUCLEOTIDE SEQUENCE [LARGE SCALE GENOMIC DNA]</scope>
    <source>
        <strain evidence="2">DSM 44963</strain>
    </source>
</reference>
<dbReference type="Gene3D" id="3.40.1000.10">
    <property type="entry name" value="Mog1/PsbP, alpha/beta/alpha sandwich"/>
    <property type="match status" value="1"/>
</dbReference>
<sequence>MRVLRLPYPISVFLSITLRNVGSKTPFLIVLLMLALFVVACGSTNSGTTAASTPKPPTPTPTPDVATYKGNGYTFDHPKGWIEQNSNGNVQVASLPDGSFNVTALPMSTSLQASDQFYEIYLSTYLKTLKSATKNYKETTVPATVQVGGETWHQKGFTGEMQNDGATEKINVLTVKHKDKEFTILYGDDQKVYDEQAFQVMLKSFKFTA</sequence>
<protein>
    <submittedName>
        <fullName evidence="1">Uncharacterized protein</fullName>
    </submittedName>
</protein>
<name>D6U4H3_KTERA</name>
<accession>D6U4H3</accession>
<proteinExistence type="predicted"/>
<dbReference type="EMBL" id="ADVG01000004">
    <property type="protein sequence ID" value="EFH81403.1"/>
    <property type="molecule type" value="Genomic_DNA"/>
</dbReference>
<organism evidence="1 2">
    <name type="scientific">Ktedonobacter racemifer DSM 44963</name>
    <dbReference type="NCBI Taxonomy" id="485913"/>
    <lineage>
        <taxon>Bacteria</taxon>
        <taxon>Bacillati</taxon>
        <taxon>Chloroflexota</taxon>
        <taxon>Ktedonobacteria</taxon>
        <taxon>Ktedonobacterales</taxon>
        <taxon>Ktedonobacteraceae</taxon>
        <taxon>Ktedonobacter</taxon>
    </lineage>
</organism>
<comment type="caution">
    <text evidence="1">The sequence shown here is derived from an EMBL/GenBank/DDBJ whole genome shotgun (WGS) entry which is preliminary data.</text>
</comment>
<dbReference type="Proteomes" id="UP000004508">
    <property type="component" value="Unassembled WGS sequence"/>
</dbReference>
<dbReference type="AlphaFoldDB" id="D6U4H3"/>
<evidence type="ECO:0000313" key="2">
    <source>
        <dbReference type="Proteomes" id="UP000004508"/>
    </source>
</evidence>
<gene>
    <name evidence="1" type="ORF">Krac_2122</name>
</gene>
<keyword evidence="2" id="KW-1185">Reference proteome</keyword>